<organism evidence="4 5">
    <name type="scientific">Hyphomonas johnsonii MHS-2</name>
    <dbReference type="NCBI Taxonomy" id="1280950"/>
    <lineage>
        <taxon>Bacteria</taxon>
        <taxon>Pseudomonadati</taxon>
        <taxon>Pseudomonadota</taxon>
        <taxon>Alphaproteobacteria</taxon>
        <taxon>Hyphomonadales</taxon>
        <taxon>Hyphomonadaceae</taxon>
        <taxon>Hyphomonas</taxon>
    </lineage>
</organism>
<evidence type="ECO:0000313" key="5">
    <source>
        <dbReference type="Proteomes" id="UP000025171"/>
    </source>
</evidence>
<dbReference type="Pfam" id="PF00246">
    <property type="entry name" value="Peptidase_M14"/>
    <property type="match status" value="1"/>
</dbReference>
<gene>
    <name evidence="4" type="ORF">HJO_16260</name>
</gene>
<dbReference type="GO" id="GO:0006508">
    <property type="term" value="P:proteolysis"/>
    <property type="evidence" value="ECO:0007669"/>
    <property type="project" value="InterPro"/>
</dbReference>
<dbReference type="Proteomes" id="UP000025171">
    <property type="component" value="Unassembled WGS sequence"/>
</dbReference>
<evidence type="ECO:0000256" key="1">
    <source>
        <dbReference type="ARBA" id="ARBA00001947"/>
    </source>
</evidence>
<dbReference type="PANTHER" id="PTHR12756:SF11">
    <property type="entry name" value="CYTOSOLIC CARBOXYPEPTIDASE 1"/>
    <property type="match status" value="1"/>
</dbReference>
<dbReference type="GO" id="GO:0008270">
    <property type="term" value="F:zinc ion binding"/>
    <property type="evidence" value="ECO:0007669"/>
    <property type="project" value="InterPro"/>
</dbReference>
<proteinExistence type="inferred from homology"/>
<name>A0A059FBG5_9PROT</name>
<evidence type="ECO:0000256" key="2">
    <source>
        <dbReference type="PROSITE-ProRule" id="PRU01379"/>
    </source>
</evidence>
<dbReference type="Gene3D" id="3.40.630.10">
    <property type="entry name" value="Zn peptidases"/>
    <property type="match status" value="1"/>
</dbReference>
<dbReference type="InterPro" id="IPR050821">
    <property type="entry name" value="Cytosolic_carboxypeptidase"/>
</dbReference>
<dbReference type="PANTHER" id="PTHR12756">
    <property type="entry name" value="CYTOSOLIC CARBOXYPEPTIDASE"/>
    <property type="match status" value="1"/>
</dbReference>
<dbReference type="AlphaFoldDB" id="A0A059FBG5"/>
<sequence length="215" mass="23322">MSEAGRDIEALTFGAEGAPVLVLMGRQHPPEITGALALEAFVGRLLESDPLAVRFRDGFRVAVAPVLNPDGVALGQWRHNTRGVDINRDWGPFTQAETRAARDWLASLGELAVAMDFHSTWKDTLYTQPDGADGSRPEFAGALSDRLVHSLGEGAPHRDASHNPDLATSKTWIHETYKIPALTYEVGDSTPGDETIRIARLAAEETMALLLGENE</sequence>
<evidence type="ECO:0000259" key="3">
    <source>
        <dbReference type="PROSITE" id="PS52035"/>
    </source>
</evidence>
<keyword evidence="4" id="KW-0121">Carboxypeptidase</keyword>
<dbReference type="STRING" id="1280950.HJO_16260"/>
<dbReference type="eggNOG" id="COG2866">
    <property type="taxonomic scope" value="Bacteria"/>
</dbReference>
<feature type="active site" description="Proton donor/acceptor" evidence="2">
    <location>
        <position position="185"/>
    </location>
</feature>
<evidence type="ECO:0000313" key="4">
    <source>
        <dbReference type="EMBL" id="KCZ87954.1"/>
    </source>
</evidence>
<dbReference type="EMBL" id="ARYK01000011">
    <property type="protein sequence ID" value="KCZ87954.1"/>
    <property type="molecule type" value="Genomic_DNA"/>
</dbReference>
<accession>A0A059FBG5</accession>
<comment type="cofactor">
    <cofactor evidence="1">
        <name>Zn(2+)</name>
        <dbReference type="ChEBI" id="CHEBI:29105"/>
    </cofactor>
</comment>
<dbReference type="SUPFAM" id="SSF53187">
    <property type="entry name" value="Zn-dependent exopeptidases"/>
    <property type="match status" value="1"/>
</dbReference>
<dbReference type="GO" id="GO:0004181">
    <property type="term" value="F:metallocarboxypeptidase activity"/>
    <property type="evidence" value="ECO:0007669"/>
    <property type="project" value="InterPro"/>
</dbReference>
<dbReference type="CDD" id="cd06237">
    <property type="entry name" value="M14_Nna1-like"/>
    <property type="match status" value="1"/>
</dbReference>
<feature type="domain" description="Peptidase M14" evidence="3">
    <location>
        <begin position="1"/>
        <end position="213"/>
    </location>
</feature>
<reference evidence="4 5" key="1">
    <citation type="journal article" date="2014" name="Antonie Van Leeuwenhoek">
        <title>Hyphomonas beringensis sp. nov. and Hyphomonas chukchiensis sp. nov., isolated from surface seawater of the Bering Sea and Chukchi Sea.</title>
        <authorList>
            <person name="Li C."/>
            <person name="Lai Q."/>
            <person name="Li G."/>
            <person name="Dong C."/>
            <person name="Wang J."/>
            <person name="Liao Y."/>
            <person name="Shao Z."/>
        </authorList>
    </citation>
    <scope>NUCLEOTIDE SEQUENCE [LARGE SCALE GENOMIC DNA]</scope>
    <source>
        <strain evidence="4 5">MHS-2</strain>
    </source>
</reference>
<keyword evidence="5" id="KW-1185">Reference proteome</keyword>
<protein>
    <submittedName>
        <fullName evidence="4">Peptidase M14, carboxypeptidase A</fullName>
    </submittedName>
</protein>
<dbReference type="PROSITE" id="PS52035">
    <property type="entry name" value="PEPTIDASE_M14"/>
    <property type="match status" value="1"/>
</dbReference>
<dbReference type="PATRIC" id="fig|1280950.3.peg.3262"/>
<keyword evidence="4" id="KW-0645">Protease</keyword>
<keyword evidence="4" id="KW-0378">Hydrolase</keyword>
<dbReference type="InterPro" id="IPR000834">
    <property type="entry name" value="Peptidase_M14"/>
</dbReference>
<comment type="similarity">
    <text evidence="2">Belongs to the peptidase M14 family.</text>
</comment>
<comment type="caution">
    <text evidence="4">The sequence shown here is derived from an EMBL/GenBank/DDBJ whole genome shotgun (WGS) entry which is preliminary data.</text>
</comment>